<dbReference type="InParanoid" id="F6X0D6"/>
<feature type="compositionally biased region" description="Acidic residues" evidence="1">
    <location>
        <begin position="55"/>
        <end position="68"/>
    </location>
</feature>
<evidence type="ECO:0000256" key="1">
    <source>
        <dbReference type="SAM" id="MobiDB-lite"/>
    </source>
</evidence>
<protein>
    <submittedName>
        <fullName evidence="2">Uncharacterized protein</fullName>
    </submittedName>
</protein>
<feature type="region of interest" description="Disordered" evidence="1">
    <location>
        <begin position="54"/>
        <end position="112"/>
    </location>
</feature>
<accession>F6X0D6</accession>
<organism evidence="2 3">
    <name type="scientific">Ciona intestinalis</name>
    <name type="common">Transparent sea squirt</name>
    <name type="synonym">Ascidia intestinalis</name>
    <dbReference type="NCBI Taxonomy" id="7719"/>
    <lineage>
        <taxon>Eukaryota</taxon>
        <taxon>Metazoa</taxon>
        <taxon>Chordata</taxon>
        <taxon>Tunicata</taxon>
        <taxon>Ascidiacea</taxon>
        <taxon>Phlebobranchia</taxon>
        <taxon>Cionidae</taxon>
        <taxon>Ciona</taxon>
    </lineage>
</organism>
<dbReference type="Ensembl" id="ENSCINT00000029706.2">
    <property type="protein sequence ID" value="ENSCINP00000029460.2"/>
    <property type="gene ID" value="ENSCING00000017380.2"/>
</dbReference>
<name>F6X0D6_CIOIN</name>
<proteinExistence type="predicted"/>
<keyword evidence="3" id="KW-1185">Reference proteome</keyword>
<reference evidence="2" key="3">
    <citation type="submission" date="2025-09" db="UniProtKB">
        <authorList>
            <consortium name="Ensembl"/>
        </authorList>
    </citation>
    <scope>IDENTIFICATION</scope>
</reference>
<reference evidence="2" key="2">
    <citation type="submission" date="2025-08" db="UniProtKB">
        <authorList>
            <consortium name="Ensembl"/>
        </authorList>
    </citation>
    <scope>IDENTIFICATION</scope>
</reference>
<dbReference type="AlphaFoldDB" id="F6X0D6"/>
<dbReference type="Proteomes" id="UP000008144">
    <property type="component" value="Unassembled WGS sequence"/>
</dbReference>
<reference evidence="3" key="1">
    <citation type="journal article" date="2002" name="Science">
        <title>The draft genome of Ciona intestinalis: insights into chordate and vertebrate origins.</title>
        <authorList>
            <person name="Dehal P."/>
            <person name="Satou Y."/>
            <person name="Campbell R.K."/>
            <person name="Chapman J."/>
            <person name="Degnan B."/>
            <person name="De Tomaso A."/>
            <person name="Davidson B."/>
            <person name="Di Gregorio A."/>
            <person name="Gelpke M."/>
            <person name="Goodstein D.M."/>
            <person name="Harafuji N."/>
            <person name="Hastings K.E."/>
            <person name="Ho I."/>
            <person name="Hotta K."/>
            <person name="Huang W."/>
            <person name="Kawashima T."/>
            <person name="Lemaire P."/>
            <person name="Martinez D."/>
            <person name="Meinertzhagen I.A."/>
            <person name="Necula S."/>
            <person name="Nonaka M."/>
            <person name="Putnam N."/>
            <person name="Rash S."/>
            <person name="Saiga H."/>
            <person name="Satake M."/>
            <person name="Terry A."/>
            <person name="Yamada L."/>
            <person name="Wang H.G."/>
            <person name="Awazu S."/>
            <person name="Azumi K."/>
            <person name="Boore J."/>
            <person name="Branno M."/>
            <person name="Chin-Bow S."/>
            <person name="DeSantis R."/>
            <person name="Doyle S."/>
            <person name="Francino P."/>
            <person name="Keys D.N."/>
            <person name="Haga S."/>
            <person name="Hayashi H."/>
            <person name="Hino K."/>
            <person name="Imai K.S."/>
            <person name="Inaba K."/>
            <person name="Kano S."/>
            <person name="Kobayashi K."/>
            <person name="Kobayashi M."/>
            <person name="Lee B.I."/>
            <person name="Makabe K.W."/>
            <person name="Manohar C."/>
            <person name="Matassi G."/>
            <person name="Medina M."/>
            <person name="Mochizuki Y."/>
            <person name="Mount S."/>
            <person name="Morishita T."/>
            <person name="Miura S."/>
            <person name="Nakayama A."/>
            <person name="Nishizaka S."/>
            <person name="Nomoto H."/>
            <person name="Ohta F."/>
            <person name="Oishi K."/>
            <person name="Rigoutsos I."/>
            <person name="Sano M."/>
            <person name="Sasaki A."/>
            <person name="Sasakura Y."/>
            <person name="Shoguchi E."/>
            <person name="Shin-i T."/>
            <person name="Spagnuolo A."/>
            <person name="Stainier D."/>
            <person name="Suzuki M.M."/>
            <person name="Tassy O."/>
            <person name="Takatori N."/>
            <person name="Tokuoka M."/>
            <person name="Yagi K."/>
            <person name="Yoshizaki F."/>
            <person name="Wada S."/>
            <person name="Zhang C."/>
            <person name="Hyatt P.D."/>
            <person name="Larimer F."/>
            <person name="Detter C."/>
            <person name="Doggett N."/>
            <person name="Glavina T."/>
            <person name="Hawkins T."/>
            <person name="Richardson P."/>
            <person name="Lucas S."/>
            <person name="Kohara Y."/>
            <person name="Levine M."/>
            <person name="Satoh N."/>
            <person name="Rokhsar D.S."/>
        </authorList>
    </citation>
    <scope>NUCLEOTIDE SEQUENCE [LARGE SCALE GENOMIC DNA]</scope>
</reference>
<sequence length="157" mass="17129">MFNVMKSSCVMKRRSSGNWKLLFSEVFCCNLRADPLLSPKKSLSYETFTYNAAAENEDNEVDQYDDDKDTTAQKSGNENETKSIVEQPKPALELGLSPSQPNAPAVLAPSDTNGSLYDDLSIKGKRDSKLASHFNLAEATFASDSKSSGICSLLSSE</sequence>
<evidence type="ECO:0000313" key="3">
    <source>
        <dbReference type="Proteomes" id="UP000008144"/>
    </source>
</evidence>
<evidence type="ECO:0000313" key="2">
    <source>
        <dbReference type="Ensembl" id="ENSCINP00000029460.2"/>
    </source>
</evidence>
<dbReference type="HOGENOM" id="CLU_1681842_0_0_1"/>